<feature type="domain" description="ABC transporter" evidence="5">
    <location>
        <begin position="4"/>
        <end position="237"/>
    </location>
</feature>
<dbReference type="InterPro" id="IPR050166">
    <property type="entry name" value="ABC_transporter_ATP-bind"/>
</dbReference>
<dbReference type="InterPro" id="IPR017871">
    <property type="entry name" value="ABC_transporter-like_CS"/>
</dbReference>
<evidence type="ECO:0000313" key="7">
    <source>
        <dbReference type="Proteomes" id="UP001526430"/>
    </source>
</evidence>
<comment type="caution">
    <text evidence="6">The sequence shown here is derived from an EMBL/GenBank/DDBJ whole genome shotgun (WGS) entry which is preliminary data.</text>
</comment>
<dbReference type="Gene3D" id="3.40.50.300">
    <property type="entry name" value="P-loop containing nucleotide triphosphate hydrolases"/>
    <property type="match status" value="1"/>
</dbReference>
<accession>A0ABT3NZ18</accession>
<gene>
    <name evidence="6" type="ORF">OF850_17315</name>
</gene>
<dbReference type="SMART" id="SM00382">
    <property type="entry name" value="AAA"/>
    <property type="match status" value="1"/>
</dbReference>
<dbReference type="PROSITE" id="PS00211">
    <property type="entry name" value="ABC_TRANSPORTER_1"/>
    <property type="match status" value="1"/>
</dbReference>
<name>A0ABT3NZ18_9PROT</name>
<protein>
    <submittedName>
        <fullName evidence="6">ABC transporter ATP-binding protein</fullName>
    </submittedName>
</protein>
<evidence type="ECO:0000313" key="6">
    <source>
        <dbReference type="EMBL" id="MCW8087391.1"/>
    </source>
</evidence>
<dbReference type="Pfam" id="PF00005">
    <property type="entry name" value="ABC_tran"/>
    <property type="match status" value="1"/>
</dbReference>
<evidence type="ECO:0000259" key="5">
    <source>
        <dbReference type="PROSITE" id="PS50893"/>
    </source>
</evidence>
<dbReference type="PANTHER" id="PTHR42788:SF13">
    <property type="entry name" value="ALIPHATIC SULFONATES IMPORT ATP-BINDING PROTEIN SSUB"/>
    <property type="match status" value="1"/>
</dbReference>
<dbReference type="InterPro" id="IPR003593">
    <property type="entry name" value="AAA+_ATPase"/>
</dbReference>
<sequence>MGFIRFSGVDFHYGPAGSSAVSILKGLELELAQGEFYVLLGPSGCGKTTALNLLAGFERPSAGTIVMEGHAIGEPGMDRVVIFQGDDSLYPWLTAQENVEFPLRMTGVGAAERRRRAATWLSRVGLANHGQKFPHQLSGGMKQRIQIARALVCDAPVLLMDEPFGALDAQTRTILQDELVSICNGSGATVLFITHDIAEAIILADRIGVMRAGPGSAVKDEFALDLPRPRNRGSVEFAAAYDRIQRVLGEEVRKVVTREAAA</sequence>
<dbReference type="PROSITE" id="PS50893">
    <property type="entry name" value="ABC_TRANSPORTER_2"/>
    <property type="match status" value="1"/>
</dbReference>
<evidence type="ECO:0000256" key="1">
    <source>
        <dbReference type="ARBA" id="ARBA00005417"/>
    </source>
</evidence>
<keyword evidence="3" id="KW-0547">Nucleotide-binding</keyword>
<keyword evidence="4 6" id="KW-0067">ATP-binding</keyword>
<evidence type="ECO:0000256" key="3">
    <source>
        <dbReference type="ARBA" id="ARBA00022741"/>
    </source>
</evidence>
<dbReference type="Proteomes" id="UP001526430">
    <property type="component" value="Unassembled WGS sequence"/>
</dbReference>
<dbReference type="RefSeq" id="WP_301591586.1">
    <property type="nucleotide sequence ID" value="NZ_JAPFQI010000016.1"/>
</dbReference>
<dbReference type="InterPro" id="IPR003439">
    <property type="entry name" value="ABC_transporter-like_ATP-bd"/>
</dbReference>
<proteinExistence type="inferred from homology"/>
<keyword evidence="7" id="KW-1185">Reference proteome</keyword>
<dbReference type="PANTHER" id="PTHR42788">
    <property type="entry name" value="TAURINE IMPORT ATP-BINDING PROTEIN-RELATED"/>
    <property type="match status" value="1"/>
</dbReference>
<dbReference type="SUPFAM" id="SSF52540">
    <property type="entry name" value="P-loop containing nucleoside triphosphate hydrolases"/>
    <property type="match status" value="1"/>
</dbReference>
<dbReference type="CDD" id="cd03293">
    <property type="entry name" value="ABC_NrtD_SsuB_transporters"/>
    <property type="match status" value="1"/>
</dbReference>
<dbReference type="EMBL" id="JAPFQI010000016">
    <property type="protein sequence ID" value="MCW8087391.1"/>
    <property type="molecule type" value="Genomic_DNA"/>
</dbReference>
<evidence type="ECO:0000256" key="2">
    <source>
        <dbReference type="ARBA" id="ARBA00022448"/>
    </source>
</evidence>
<dbReference type="GO" id="GO:0005524">
    <property type="term" value="F:ATP binding"/>
    <property type="evidence" value="ECO:0007669"/>
    <property type="project" value="UniProtKB-KW"/>
</dbReference>
<organism evidence="6 7">
    <name type="scientific">Sabulicella glaciei</name>
    <dbReference type="NCBI Taxonomy" id="2984948"/>
    <lineage>
        <taxon>Bacteria</taxon>
        <taxon>Pseudomonadati</taxon>
        <taxon>Pseudomonadota</taxon>
        <taxon>Alphaproteobacteria</taxon>
        <taxon>Acetobacterales</taxon>
        <taxon>Acetobacteraceae</taxon>
        <taxon>Sabulicella</taxon>
    </lineage>
</organism>
<keyword evidence="2" id="KW-0813">Transport</keyword>
<comment type="similarity">
    <text evidence="1">Belongs to the ABC transporter superfamily.</text>
</comment>
<evidence type="ECO:0000256" key="4">
    <source>
        <dbReference type="ARBA" id="ARBA00022840"/>
    </source>
</evidence>
<reference evidence="6 7" key="1">
    <citation type="submission" date="2022-10" db="EMBL/GenBank/DDBJ databases">
        <title>Roseococcus glaciei nov., sp. nov., isolated from glacier.</title>
        <authorList>
            <person name="Liu Q."/>
            <person name="Xin Y.-H."/>
        </authorList>
    </citation>
    <scope>NUCLEOTIDE SEQUENCE [LARGE SCALE GENOMIC DNA]</scope>
    <source>
        <strain evidence="6 7">MDT2-1-1</strain>
    </source>
</reference>
<dbReference type="InterPro" id="IPR027417">
    <property type="entry name" value="P-loop_NTPase"/>
</dbReference>